<dbReference type="PANTHER" id="PTHR21600:SF44">
    <property type="entry name" value="RIBOSOMAL LARGE SUBUNIT PSEUDOURIDINE SYNTHASE D"/>
    <property type="match status" value="1"/>
</dbReference>
<organism evidence="7 8">
    <name type="scientific">Rubripirellula reticaptiva</name>
    <dbReference type="NCBI Taxonomy" id="2528013"/>
    <lineage>
        <taxon>Bacteria</taxon>
        <taxon>Pseudomonadati</taxon>
        <taxon>Planctomycetota</taxon>
        <taxon>Planctomycetia</taxon>
        <taxon>Pirellulales</taxon>
        <taxon>Pirellulaceae</taxon>
        <taxon>Rubripirellula</taxon>
    </lineage>
</organism>
<keyword evidence="8" id="KW-1185">Reference proteome</keyword>
<dbReference type="Pfam" id="PF00849">
    <property type="entry name" value="PseudoU_synth_2"/>
    <property type="match status" value="1"/>
</dbReference>
<dbReference type="PANTHER" id="PTHR21600">
    <property type="entry name" value="MITOCHONDRIAL RNA PSEUDOURIDINE SYNTHASE"/>
    <property type="match status" value="1"/>
</dbReference>
<dbReference type="GO" id="GO:0003723">
    <property type="term" value="F:RNA binding"/>
    <property type="evidence" value="ECO:0007669"/>
    <property type="project" value="UniProtKB-KW"/>
</dbReference>
<dbReference type="Proteomes" id="UP000317977">
    <property type="component" value="Unassembled WGS sequence"/>
</dbReference>
<evidence type="ECO:0000256" key="1">
    <source>
        <dbReference type="ARBA" id="ARBA00010876"/>
    </source>
</evidence>
<dbReference type="InterPro" id="IPR002942">
    <property type="entry name" value="S4_RNA-bd"/>
</dbReference>
<protein>
    <recommendedName>
        <fullName evidence="5">Pseudouridine synthase</fullName>
        <ecNumber evidence="5">5.4.99.-</ecNumber>
    </recommendedName>
</protein>
<evidence type="ECO:0000256" key="3">
    <source>
        <dbReference type="PIRSR" id="PIRSR606225-1"/>
    </source>
</evidence>
<dbReference type="InterPro" id="IPR006145">
    <property type="entry name" value="PsdUridine_synth_RsuA/RluA"/>
</dbReference>
<dbReference type="InterPro" id="IPR054608">
    <property type="entry name" value="SYY-like_C"/>
</dbReference>
<accession>A0A5C6EG71</accession>
<gene>
    <name evidence="7" type="primary">rluD_3</name>
    <name evidence="7" type="ORF">Poly59_57140</name>
</gene>
<dbReference type="SUPFAM" id="SSF55174">
    <property type="entry name" value="Alpha-L RNA-binding motif"/>
    <property type="match status" value="1"/>
</dbReference>
<evidence type="ECO:0000313" key="8">
    <source>
        <dbReference type="Proteomes" id="UP000317977"/>
    </source>
</evidence>
<feature type="domain" description="RNA-binding S4" evidence="6">
    <location>
        <begin position="16"/>
        <end position="79"/>
    </location>
</feature>
<name>A0A5C6EG71_9BACT</name>
<dbReference type="EMBL" id="SJPX01000006">
    <property type="protein sequence ID" value="TWU46741.1"/>
    <property type="molecule type" value="Genomic_DNA"/>
</dbReference>
<dbReference type="GO" id="GO:0000455">
    <property type="term" value="P:enzyme-directed rRNA pseudouridine synthesis"/>
    <property type="evidence" value="ECO:0007669"/>
    <property type="project" value="TreeGrafter"/>
</dbReference>
<comment type="catalytic activity">
    <reaction evidence="5">
        <text>a uridine in RNA = a pseudouridine in RNA</text>
        <dbReference type="Rhea" id="RHEA:48348"/>
        <dbReference type="Rhea" id="RHEA-COMP:12068"/>
        <dbReference type="Rhea" id="RHEA-COMP:12069"/>
        <dbReference type="ChEBI" id="CHEBI:65314"/>
        <dbReference type="ChEBI" id="CHEBI:65315"/>
    </reaction>
</comment>
<dbReference type="RefSeq" id="WP_146537214.1">
    <property type="nucleotide sequence ID" value="NZ_SJPX01000006.1"/>
</dbReference>
<dbReference type="NCBIfam" id="TIGR00005">
    <property type="entry name" value="rluA_subfam"/>
    <property type="match status" value="1"/>
</dbReference>
<dbReference type="PROSITE" id="PS01129">
    <property type="entry name" value="PSI_RLU"/>
    <property type="match status" value="1"/>
</dbReference>
<dbReference type="InterPro" id="IPR036986">
    <property type="entry name" value="S4_RNA-bd_sf"/>
</dbReference>
<dbReference type="EC" id="5.4.99.-" evidence="5"/>
<dbReference type="AlphaFoldDB" id="A0A5C6EG71"/>
<evidence type="ECO:0000256" key="4">
    <source>
        <dbReference type="PROSITE-ProRule" id="PRU00182"/>
    </source>
</evidence>
<dbReference type="OrthoDB" id="9784108at2"/>
<keyword evidence="4" id="KW-0694">RNA-binding</keyword>
<comment type="function">
    <text evidence="5">Responsible for synthesis of pseudouridine from uracil.</text>
</comment>
<evidence type="ECO:0000259" key="6">
    <source>
        <dbReference type="SMART" id="SM00363"/>
    </source>
</evidence>
<dbReference type="GO" id="GO:0120159">
    <property type="term" value="F:rRNA pseudouridine synthase activity"/>
    <property type="evidence" value="ECO:0007669"/>
    <property type="project" value="UniProtKB-ARBA"/>
</dbReference>
<evidence type="ECO:0000256" key="2">
    <source>
        <dbReference type="ARBA" id="ARBA00023235"/>
    </source>
</evidence>
<dbReference type="SMART" id="SM00363">
    <property type="entry name" value="S4"/>
    <property type="match status" value="1"/>
</dbReference>
<dbReference type="Gene3D" id="3.10.290.10">
    <property type="entry name" value="RNA-binding S4 domain"/>
    <property type="match status" value="1"/>
</dbReference>
<dbReference type="Pfam" id="PF22421">
    <property type="entry name" value="SYY_C-terminal"/>
    <property type="match status" value="1"/>
</dbReference>
<evidence type="ECO:0000313" key="7">
    <source>
        <dbReference type="EMBL" id="TWU46741.1"/>
    </source>
</evidence>
<feature type="active site" evidence="3">
    <location>
        <position position="140"/>
    </location>
</feature>
<comment type="similarity">
    <text evidence="1 5">Belongs to the pseudouridine synthase RluA family.</text>
</comment>
<dbReference type="SUPFAM" id="SSF55120">
    <property type="entry name" value="Pseudouridine synthase"/>
    <property type="match status" value="1"/>
</dbReference>
<dbReference type="Gene3D" id="3.30.2350.10">
    <property type="entry name" value="Pseudouridine synthase"/>
    <property type="match status" value="1"/>
</dbReference>
<dbReference type="InterPro" id="IPR050188">
    <property type="entry name" value="RluA_PseudoU_synthase"/>
</dbReference>
<dbReference type="CDD" id="cd00165">
    <property type="entry name" value="S4"/>
    <property type="match status" value="1"/>
</dbReference>
<dbReference type="InterPro" id="IPR020103">
    <property type="entry name" value="PsdUridine_synth_cat_dom_sf"/>
</dbReference>
<keyword evidence="2 5" id="KW-0413">Isomerase</keyword>
<sequence>MPLTTVSISVLPEQTGRIDALVRAVSETSHSQARGMIDHGCVSINGDLCDDVAEEVFEGDEVVLKFDANQRYREKKRIRWDDRTFTVAYEDDDIIVVDKAAGTLTVPTDHFEKNTLVDRVSLYLSHSKRPRPAHVIHRLDREVSGLLVMGKVETAAQSLIDQFKQRKPTRVYSAIVAGVLADDEGTFDAYLATGNNLDVFITAPSTRSERAVTHYKVVKRMDDTTQVEVRLETGKRNQIRVQFADAGHPVLGDPRYEIEKSMHARWVRKRIALHAATLGFDHPTTGKPLMVESKMPAAMQKFLKGGVARQKER</sequence>
<comment type="caution">
    <text evidence="7">The sequence shown here is derived from an EMBL/GenBank/DDBJ whole genome shotgun (WGS) entry which is preliminary data.</text>
</comment>
<dbReference type="InterPro" id="IPR006224">
    <property type="entry name" value="PsdUridine_synth_RluA-like_CS"/>
</dbReference>
<dbReference type="InterPro" id="IPR006225">
    <property type="entry name" value="PsdUridine_synth_RluC/D"/>
</dbReference>
<evidence type="ECO:0000256" key="5">
    <source>
        <dbReference type="RuleBase" id="RU362028"/>
    </source>
</evidence>
<dbReference type="CDD" id="cd02869">
    <property type="entry name" value="PseudoU_synth_RluA_like"/>
    <property type="match status" value="1"/>
</dbReference>
<dbReference type="PROSITE" id="PS50889">
    <property type="entry name" value="S4"/>
    <property type="match status" value="1"/>
</dbReference>
<proteinExistence type="inferred from homology"/>
<reference evidence="7 8" key="1">
    <citation type="submission" date="2019-02" db="EMBL/GenBank/DDBJ databases">
        <title>Deep-cultivation of Planctomycetes and their phenomic and genomic characterization uncovers novel biology.</title>
        <authorList>
            <person name="Wiegand S."/>
            <person name="Jogler M."/>
            <person name="Boedeker C."/>
            <person name="Pinto D."/>
            <person name="Vollmers J."/>
            <person name="Rivas-Marin E."/>
            <person name="Kohn T."/>
            <person name="Peeters S.H."/>
            <person name="Heuer A."/>
            <person name="Rast P."/>
            <person name="Oberbeckmann S."/>
            <person name="Bunk B."/>
            <person name="Jeske O."/>
            <person name="Meyerdierks A."/>
            <person name="Storesund J.E."/>
            <person name="Kallscheuer N."/>
            <person name="Luecker S."/>
            <person name="Lage O.M."/>
            <person name="Pohl T."/>
            <person name="Merkel B.J."/>
            <person name="Hornburger P."/>
            <person name="Mueller R.-W."/>
            <person name="Bruemmer F."/>
            <person name="Labrenz M."/>
            <person name="Spormann A.M."/>
            <person name="Op Den Camp H."/>
            <person name="Overmann J."/>
            <person name="Amann R."/>
            <person name="Jetten M.S.M."/>
            <person name="Mascher T."/>
            <person name="Medema M.H."/>
            <person name="Devos D.P."/>
            <person name="Kaster A.-K."/>
            <person name="Ovreas L."/>
            <person name="Rohde M."/>
            <person name="Galperin M.Y."/>
            <person name="Jogler C."/>
        </authorList>
    </citation>
    <scope>NUCLEOTIDE SEQUENCE [LARGE SCALE GENOMIC DNA]</scope>
    <source>
        <strain evidence="7 8">Poly59</strain>
    </source>
</reference>